<comment type="subcellular location">
    <subcellularLocation>
        <location evidence="1 7">Mitochondrion matrix</location>
    </subcellularLocation>
</comment>
<dbReference type="WBParaSite" id="TREG1_7860.1">
    <property type="protein sequence ID" value="TREG1_7860.1"/>
    <property type="gene ID" value="TREG1_7860"/>
</dbReference>
<dbReference type="PRINTS" id="PR00094">
    <property type="entry name" value="ADENYLTKNASE"/>
</dbReference>
<keyword evidence="3 7" id="KW-0547">Nucleotide-binding</keyword>
<feature type="binding site" evidence="7">
    <location>
        <position position="175"/>
    </location>
    <ligand>
        <name>AMP</name>
        <dbReference type="ChEBI" id="CHEBI:456215"/>
    </ligand>
</feature>
<feature type="region of interest" description="LID" evidence="7">
    <location>
        <begin position="130"/>
        <end position="167"/>
    </location>
</feature>
<dbReference type="GO" id="GO:0005759">
    <property type="term" value="C:mitochondrial matrix"/>
    <property type="evidence" value="ECO:0007669"/>
    <property type="project" value="UniProtKB-SubCell"/>
</dbReference>
<comment type="catalytic activity">
    <reaction evidence="7">
        <text>a ribonucleoside 5'-triphosphate + AMP = a ribonucleoside 5'-diphosphate + ADP</text>
        <dbReference type="Rhea" id="RHEA:13749"/>
        <dbReference type="ChEBI" id="CHEBI:57930"/>
        <dbReference type="ChEBI" id="CHEBI:61557"/>
        <dbReference type="ChEBI" id="CHEBI:456215"/>
        <dbReference type="ChEBI" id="CHEBI:456216"/>
        <dbReference type="EC" id="2.7.4.10"/>
    </reaction>
</comment>
<dbReference type="GO" id="GO:0005525">
    <property type="term" value="F:GTP binding"/>
    <property type="evidence" value="ECO:0007669"/>
    <property type="project" value="UniProtKB-KW"/>
</dbReference>
<sequence>MRISQVLANHVRAIIIGPPGSGKATISARLQKDFPLEYISSGDVLRNHVSSKTDIGIQASEFIRVGQLVPDNLVVKMIVSMCQEYTNRNLLIDGFPRTVEQAKSIQKQFPIACVLCLDVPFEEIINRISGRYIHLPSGRTYNDSFNPPKRKGFDDVTGEPLVRREDDDPVAVRKRLDVYQLSTLPLLDFYREQNILHMFHGRRTNELWPQIYKVFCQFVKPLQYTEYKD</sequence>
<dbReference type="PANTHER" id="PTHR23359">
    <property type="entry name" value="NUCLEOTIDE KINASE"/>
    <property type="match status" value="1"/>
</dbReference>
<feature type="binding site" evidence="7">
    <location>
        <position position="131"/>
    </location>
    <ligand>
        <name>GTP</name>
        <dbReference type="ChEBI" id="CHEBI:37565"/>
    </ligand>
</feature>
<dbReference type="GO" id="GO:0046033">
    <property type="term" value="P:AMP metabolic process"/>
    <property type="evidence" value="ECO:0007669"/>
    <property type="project" value="UniProtKB-UniRule"/>
</dbReference>
<comment type="domain">
    <text evidence="7">Consists of three domains, a large central CORE domain and two small peripheral domains, NMPbind and LID, which undergo movements during catalysis. The LID domain closes over the site of phosphoryl transfer upon GTP binding. Assembling and dissambling the active center during each catalytic cycle provides an effective means to prevent GTP hydrolysis.</text>
</comment>
<evidence type="ECO:0000256" key="5">
    <source>
        <dbReference type="ARBA" id="ARBA00023128"/>
    </source>
</evidence>
<reference evidence="10" key="2">
    <citation type="submission" date="2023-11" db="UniProtKB">
        <authorList>
            <consortium name="WormBaseParasite"/>
        </authorList>
    </citation>
    <scope>IDENTIFICATION</scope>
</reference>
<feature type="binding site" evidence="7">
    <location>
        <begin position="94"/>
        <end position="97"/>
    </location>
    <ligand>
        <name>AMP</name>
        <dbReference type="ChEBI" id="CHEBI:456215"/>
    </ligand>
</feature>
<dbReference type="Gene3D" id="3.40.50.300">
    <property type="entry name" value="P-loop containing nucleotide triphosphate hydrolases"/>
    <property type="match status" value="1"/>
</dbReference>
<dbReference type="GO" id="GO:0046039">
    <property type="term" value="P:GTP metabolic process"/>
    <property type="evidence" value="ECO:0007669"/>
    <property type="project" value="UniProtKB-UniRule"/>
</dbReference>
<feature type="domain" description="Adenylate kinase active site lid" evidence="8">
    <location>
        <begin position="131"/>
        <end position="166"/>
    </location>
</feature>
<feature type="binding site" evidence="7">
    <location>
        <begin position="67"/>
        <end position="69"/>
    </location>
    <ligand>
        <name>AMP</name>
        <dbReference type="ChEBI" id="CHEBI:456215"/>
    </ligand>
</feature>
<dbReference type="SUPFAM" id="SSF57774">
    <property type="entry name" value="Microbial and mitochondrial ADK, insert 'zinc finger' domain"/>
    <property type="match status" value="1"/>
</dbReference>
<dbReference type="InterPro" id="IPR007862">
    <property type="entry name" value="Adenylate_kinase_lid-dom"/>
</dbReference>
<dbReference type="NCBIfam" id="TIGR01351">
    <property type="entry name" value="adk"/>
    <property type="match status" value="1"/>
</dbReference>
<accession>A0AA85KBT2</accession>
<dbReference type="GO" id="GO:0006172">
    <property type="term" value="P:ADP biosynthetic process"/>
    <property type="evidence" value="ECO:0007669"/>
    <property type="project" value="UniProtKB-UniRule"/>
</dbReference>
<evidence type="ECO:0000256" key="2">
    <source>
        <dbReference type="ARBA" id="ARBA00022679"/>
    </source>
</evidence>
<dbReference type="GO" id="GO:0046899">
    <property type="term" value="F:nucleoside triphosphate adenylate kinase activity"/>
    <property type="evidence" value="ECO:0007669"/>
    <property type="project" value="UniProtKB-UniRule"/>
</dbReference>
<organism evidence="9 10">
    <name type="scientific">Trichobilharzia regenti</name>
    <name type="common">Nasal bird schistosome</name>
    <dbReference type="NCBI Taxonomy" id="157069"/>
    <lineage>
        <taxon>Eukaryota</taxon>
        <taxon>Metazoa</taxon>
        <taxon>Spiralia</taxon>
        <taxon>Lophotrochozoa</taxon>
        <taxon>Platyhelminthes</taxon>
        <taxon>Trematoda</taxon>
        <taxon>Digenea</taxon>
        <taxon>Strigeidida</taxon>
        <taxon>Schistosomatoidea</taxon>
        <taxon>Schistosomatidae</taxon>
        <taxon>Trichobilharzia</taxon>
    </lineage>
</organism>
<dbReference type="HAMAP" id="MF_00235">
    <property type="entry name" value="Adenylate_kinase_Adk"/>
    <property type="match status" value="1"/>
</dbReference>
<reference evidence="9" key="1">
    <citation type="submission" date="2022-06" db="EMBL/GenBank/DDBJ databases">
        <authorList>
            <person name="Berger JAMES D."/>
            <person name="Berger JAMES D."/>
        </authorList>
    </citation>
    <scope>NUCLEOTIDE SEQUENCE [LARGE SCALE GENOMIC DNA]</scope>
</reference>
<feature type="region of interest" description="NMPbind" evidence="7">
    <location>
        <begin position="40"/>
        <end position="69"/>
    </location>
</feature>
<evidence type="ECO:0000259" key="8">
    <source>
        <dbReference type="Pfam" id="PF05191"/>
    </source>
</evidence>
<dbReference type="GO" id="GO:0005524">
    <property type="term" value="F:ATP binding"/>
    <property type="evidence" value="ECO:0007669"/>
    <property type="project" value="InterPro"/>
</dbReference>
<keyword evidence="5 7" id="KW-0496">Mitochondrion</keyword>
<dbReference type="FunFam" id="3.40.50.300:FF:000106">
    <property type="entry name" value="Adenylate kinase mitochondrial"/>
    <property type="match status" value="1"/>
</dbReference>
<evidence type="ECO:0000256" key="4">
    <source>
        <dbReference type="ARBA" id="ARBA00022777"/>
    </source>
</evidence>
<evidence type="ECO:0000256" key="6">
    <source>
        <dbReference type="ARBA" id="ARBA00023134"/>
    </source>
</evidence>
<dbReference type="GO" id="GO:0046041">
    <property type="term" value="P:ITP metabolic process"/>
    <property type="evidence" value="ECO:0007669"/>
    <property type="project" value="UniProtKB-UniRule"/>
</dbReference>
<comment type="caution">
    <text evidence="7">Lacks conserved residue(s) required for the propagation of feature annotation.</text>
</comment>
<dbReference type="EC" id="2.7.4.10" evidence="7"/>
<dbReference type="PROSITE" id="PS00113">
    <property type="entry name" value="ADENYLATE_KINASE"/>
    <property type="match status" value="1"/>
</dbReference>
<comment type="similarity">
    <text evidence="7">Belongs to the adenylate kinase family. AK3 subfamily.</text>
</comment>
<protein>
    <recommendedName>
        <fullName evidence="7">GTP:AMP phosphotransferase, mitochondrial</fullName>
        <ecNumber evidence="7">2.7.4.10</ecNumber>
    </recommendedName>
    <alternativeName>
        <fullName evidence="7">Adenylate kinase 3</fullName>
        <shortName evidence="7">AK 3</shortName>
    </alternativeName>
</protein>
<keyword evidence="6 7" id="KW-0342">GTP-binding</keyword>
<dbReference type="AlphaFoldDB" id="A0AA85KBT2"/>
<keyword evidence="9" id="KW-1185">Reference proteome</keyword>
<dbReference type="InterPro" id="IPR033690">
    <property type="entry name" value="Adenylat_kinase_CS"/>
</dbReference>
<dbReference type="InterPro" id="IPR006259">
    <property type="entry name" value="Adenyl_kin_sub"/>
</dbReference>
<dbReference type="InterPro" id="IPR027417">
    <property type="entry name" value="P-loop_NTPase"/>
</dbReference>
<feature type="binding site" evidence="7">
    <location>
        <position position="204"/>
    </location>
    <ligand>
        <name>GTP</name>
        <dbReference type="ChEBI" id="CHEBI:37565"/>
    </ligand>
</feature>
<comment type="subunit">
    <text evidence="7">Monomer.</text>
</comment>
<feature type="binding site" evidence="7">
    <location>
        <position position="101"/>
    </location>
    <ligand>
        <name>AMP</name>
        <dbReference type="ChEBI" id="CHEBI:456215"/>
    </ligand>
</feature>
<evidence type="ECO:0000313" key="10">
    <source>
        <dbReference type="WBParaSite" id="TREG1_7860.1"/>
    </source>
</evidence>
<feature type="binding site" evidence="7">
    <location>
        <position position="46"/>
    </location>
    <ligand>
        <name>AMP</name>
        <dbReference type="ChEBI" id="CHEBI:456215"/>
    </ligand>
</feature>
<feature type="binding site" evidence="7">
    <location>
        <position position="164"/>
    </location>
    <ligand>
        <name>AMP</name>
        <dbReference type="ChEBI" id="CHEBI:456215"/>
    </ligand>
</feature>
<keyword evidence="4 7" id="KW-0418">Kinase</keyword>
<name>A0AA85KBT2_TRIRE</name>
<dbReference type="InterPro" id="IPR028586">
    <property type="entry name" value="AK3/Ak4_mitochondrial"/>
</dbReference>
<evidence type="ECO:0000313" key="9">
    <source>
        <dbReference type="Proteomes" id="UP000050795"/>
    </source>
</evidence>
<dbReference type="InterPro" id="IPR000850">
    <property type="entry name" value="Adenylat/UMP-CMP_kin"/>
</dbReference>
<evidence type="ECO:0000256" key="3">
    <source>
        <dbReference type="ARBA" id="ARBA00022741"/>
    </source>
</evidence>
<dbReference type="Pfam" id="PF00406">
    <property type="entry name" value="ADK"/>
    <property type="match status" value="1"/>
</dbReference>
<dbReference type="GO" id="GO:0004017">
    <property type="term" value="F:AMP kinase activity"/>
    <property type="evidence" value="ECO:0007669"/>
    <property type="project" value="InterPro"/>
</dbReference>
<dbReference type="InterPro" id="IPR036193">
    <property type="entry name" value="ADK_active_lid_dom_sf"/>
</dbReference>
<dbReference type="HAMAP" id="MF_03169">
    <property type="entry name" value="Adenylate_kinase_AK3"/>
    <property type="match status" value="1"/>
</dbReference>
<keyword evidence="2 7" id="KW-0808">Transferase</keyword>
<comment type="function">
    <text evidence="7">Involved in maintaining the homeostasis of cellular nucleotides by catalyzing the interconversion of nucleoside phosphates. Has GTP:AMP phosphotransferase and ITP:AMP phosphotransferase activities.</text>
</comment>
<dbReference type="CDD" id="cd01428">
    <property type="entry name" value="ADK"/>
    <property type="match status" value="1"/>
</dbReference>
<feature type="binding site" evidence="7">
    <location>
        <position position="41"/>
    </location>
    <ligand>
        <name>AMP</name>
        <dbReference type="ChEBI" id="CHEBI:456215"/>
    </ligand>
</feature>
<dbReference type="Proteomes" id="UP000050795">
    <property type="component" value="Unassembled WGS sequence"/>
</dbReference>
<evidence type="ECO:0000256" key="1">
    <source>
        <dbReference type="ARBA" id="ARBA00004305"/>
    </source>
</evidence>
<dbReference type="Pfam" id="PF05191">
    <property type="entry name" value="ADK_lid"/>
    <property type="match status" value="1"/>
</dbReference>
<proteinExistence type="inferred from homology"/>
<evidence type="ECO:0000256" key="7">
    <source>
        <dbReference type="HAMAP-Rule" id="MF_03169"/>
    </source>
</evidence>
<dbReference type="SUPFAM" id="SSF52540">
    <property type="entry name" value="P-loop containing nucleoside triphosphate hydrolases"/>
    <property type="match status" value="1"/>
</dbReference>